<sequence length="57" mass="6682">MLGQSQGLLVFGYSRVAYLHWVRTFIRFNDYKHPQDMGNAEIERFLNHLAVNRQVSG</sequence>
<dbReference type="RefSeq" id="WP_268076654.1">
    <property type="nucleotide sequence ID" value="NZ_CP109966.1"/>
</dbReference>
<evidence type="ECO:0000256" key="1">
    <source>
        <dbReference type="ARBA" id="ARBA00023125"/>
    </source>
</evidence>
<keyword evidence="4" id="KW-1185">Reference proteome</keyword>
<dbReference type="EMBL" id="CP109966">
    <property type="protein sequence ID" value="WAJ71935.1"/>
    <property type="molecule type" value="Genomic_DNA"/>
</dbReference>
<name>A0ABY7ATT8_9ALTE</name>
<dbReference type="InterPro" id="IPR010998">
    <property type="entry name" value="Integrase_recombinase_N"/>
</dbReference>
<evidence type="ECO:0000313" key="4">
    <source>
        <dbReference type="Proteomes" id="UP001163726"/>
    </source>
</evidence>
<evidence type="ECO:0000259" key="2">
    <source>
        <dbReference type="Pfam" id="PF13495"/>
    </source>
</evidence>
<keyword evidence="3" id="KW-0614">Plasmid</keyword>
<protein>
    <submittedName>
        <fullName evidence="3">Phage integrase N-terminal SAM-like domain-containing protein</fullName>
    </submittedName>
</protein>
<dbReference type="Pfam" id="PF13495">
    <property type="entry name" value="Phage_int_SAM_4"/>
    <property type="match status" value="1"/>
</dbReference>
<geneLocation type="plasmid" evidence="3 4">
    <name>pCadTS8_1</name>
</geneLocation>
<feature type="domain" description="Integrase SAM-like N-terminal" evidence="2">
    <location>
        <begin position="14"/>
        <end position="56"/>
    </location>
</feature>
<reference evidence="3" key="1">
    <citation type="submission" date="2022-10" db="EMBL/GenBank/DDBJ databases">
        <title>Catenovulum adriacola sp. nov. isolated in the Harbour of Susak.</title>
        <authorList>
            <person name="Schoch T."/>
            <person name="Reich S.J."/>
            <person name="Stoeferle S."/>
            <person name="Flaiz M."/>
            <person name="Kazda M."/>
            <person name="Riedel C.U."/>
            <person name="Duerre P."/>
        </authorList>
    </citation>
    <scope>NUCLEOTIDE SEQUENCE</scope>
    <source>
        <strain evidence="3">TS8</strain>
        <plasmid evidence="3">pCadTS8_1</plasmid>
    </source>
</reference>
<evidence type="ECO:0000313" key="3">
    <source>
        <dbReference type="EMBL" id="WAJ71935.1"/>
    </source>
</evidence>
<dbReference type="Proteomes" id="UP001163726">
    <property type="component" value="Plasmid pCadTS8_1"/>
</dbReference>
<dbReference type="Gene3D" id="1.10.150.130">
    <property type="match status" value="1"/>
</dbReference>
<accession>A0ABY7ATT8</accession>
<keyword evidence="1" id="KW-0238">DNA-binding</keyword>
<proteinExistence type="predicted"/>
<dbReference type="InterPro" id="IPR004107">
    <property type="entry name" value="Integrase_SAM-like_N"/>
</dbReference>
<gene>
    <name evidence="3" type="ORF">OLW01_14515</name>
</gene>
<organism evidence="3 4">
    <name type="scientific">Catenovulum adriaticum</name>
    <dbReference type="NCBI Taxonomy" id="2984846"/>
    <lineage>
        <taxon>Bacteria</taxon>
        <taxon>Pseudomonadati</taxon>
        <taxon>Pseudomonadota</taxon>
        <taxon>Gammaproteobacteria</taxon>
        <taxon>Alteromonadales</taxon>
        <taxon>Alteromonadaceae</taxon>
        <taxon>Catenovulum</taxon>
    </lineage>
</organism>